<reference evidence="2" key="1">
    <citation type="journal article" date="2013" name="Genetics">
        <title>The draft genome and transcriptome of Panagrellus redivivus are shaped by the harsh demands of a free-living lifestyle.</title>
        <authorList>
            <person name="Srinivasan J."/>
            <person name="Dillman A.R."/>
            <person name="Macchietto M.G."/>
            <person name="Heikkinen L."/>
            <person name="Lakso M."/>
            <person name="Fracchia K.M."/>
            <person name="Antoshechkin I."/>
            <person name="Mortazavi A."/>
            <person name="Wong G."/>
            <person name="Sternberg P.W."/>
        </authorList>
    </citation>
    <scope>NUCLEOTIDE SEQUENCE [LARGE SCALE GENOMIC DNA]</scope>
    <source>
        <strain evidence="2">MT8872</strain>
    </source>
</reference>
<accession>A0A7E4UWI5</accession>
<evidence type="ECO:0000313" key="2">
    <source>
        <dbReference type="Proteomes" id="UP000492821"/>
    </source>
</evidence>
<sequence length="81" mass="9129">MEEKPIIESLVLDESNTVYISSVWVPPSATTVEEEMDNLKISSECENQRREDALSIKTDDNKTENFSGRAAPTSENNDHEL</sequence>
<evidence type="ECO:0000256" key="1">
    <source>
        <dbReference type="SAM" id="MobiDB-lite"/>
    </source>
</evidence>
<dbReference type="WBParaSite" id="Pan_g13693.t1">
    <property type="protein sequence ID" value="Pan_g13693.t1"/>
    <property type="gene ID" value="Pan_g13693"/>
</dbReference>
<reference evidence="3" key="2">
    <citation type="submission" date="2020-10" db="UniProtKB">
        <authorList>
            <consortium name="WormBaseParasite"/>
        </authorList>
    </citation>
    <scope>IDENTIFICATION</scope>
</reference>
<proteinExistence type="predicted"/>
<name>A0A7E4UWI5_PANRE</name>
<organism evidence="2 3">
    <name type="scientific">Panagrellus redivivus</name>
    <name type="common">Microworm</name>
    <dbReference type="NCBI Taxonomy" id="6233"/>
    <lineage>
        <taxon>Eukaryota</taxon>
        <taxon>Metazoa</taxon>
        <taxon>Ecdysozoa</taxon>
        <taxon>Nematoda</taxon>
        <taxon>Chromadorea</taxon>
        <taxon>Rhabditida</taxon>
        <taxon>Tylenchina</taxon>
        <taxon>Panagrolaimomorpha</taxon>
        <taxon>Panagrolaimoidea</taxon>
        <taxon>Panagrolaimidae</taxon>
        <taxon>Panagrellus</taxon>
    </lineage>
</organism>
<feature type="region of interest" description="Disordered" evidence="1">
    <location>
        <begin position="42"/>
        <end position="81"/>
    </location>
</feature>
<dbReference type="AlphaFoldDB" id="A0A7E4UWI5"/>
<feature type="compositionally biased region" description="Basic and acidic residues" evidence="1">
    <location>
        <begin position="46"/>
        <end position="63"/>
    </location>
</feature>
<evidence type="ECO:0000313" key="3">
    <source>
        <dbReference type="WBParaSite" id="Pan_g13693.t1"/>
    </source>
</evidence>
<keyword evidence="2" id="KW-1185">Reference proteome</keyword>
<protein>
    <submittedName>
        <fullName evidence="3">Uncharacterized protein</fullName>
    </submittedName>
</protein>
<dbReference type="Proteomes" id="UP000492821">
    <property type="component" value="Unassembled WGS sequence"/>
</dbReference>